<evidence type="ECO:0000256" key="1">
    <source>
        <dbReference type="ARBA" id="ARBA00001033"/>
    </source>
</evidence>
<dbReference type="Gene3D" id="3.30.540.10">
    <property type="entry name" value="Fructose-1,6-Bisphosphatase, subunit A, domain 1"/>
    <property type="match status" value="1"/>
</dbReference>
<proteinExistence type="predicted"/>
<keyword evidence="5" id="KW-0378">Hydrolase</keyword>
<evidence type="ECO:0000256" key="5">
    <source>
        <dbReference type="ARBA" id="ARBA00022801"/>
    </source>
</evidence>
<keyword evidence="4 7" id="KW-0479">Metal-binding</keyword>
<dbReference type="AlphaFoldDB" id="A0A1N7IM56"/>
<reference evidence="9" key="1">
    <citation type="submission" date="2017-01" db="EMBL/GenBank/DDBJ databases">
        <authorList>
            <person name="Varghese N."/>
            <person name="Submissions S."/>
        </authorList>
    </citation>
    <scope>NUCLEOTIDE SEQUENCE [LARGE SCALE GENOMIC DNA]</scope>
    <source>
        <strain evidence="9">DSM 23127</strain>
    </source>
</reference>
<dbReference type="Pfam" id="PF00459">
    <property type="entry name" value="Inositol_P"/>
    <property type="match status" value="1"/>
</dbReference>
<dbReference type="CDD" id="cd01637">
    <property type="entry name" value="IMPase_like"/>
    <property type="match status" value="1"/>
</dbReference>
<dbReference type="InterPro" id="IPR000760">
    <property type="entry name" value="Inositol_monophosphatase-like"/>
</dbReference>
<gene>
    <name evidence="8" type="ORF">SAMN05421687_101526</name>
</gene>
<dbReference type="EC" id="3.1.3.25" evidence="3"/>
<feature type="binding site" evidence="7">
    <location>
        <position position="89"/>
    </location>
    <ligand>
        <name>Mg(2+)</name>
        <dbReference type="ChEBI" id="CHEBI:18420"/>
        <label>1</label>
        <note>catalytic</note>
    </ligand>
</feature>
<feature type="binding site" evidence="7">
    <location>
        <position position="86"/>
    </location>
    <ligand>
        <name>Mg(2+)</name>
        <dbReference type="ChEBI" id="CHEBI:18420"/>
        <label>1</label>
        <note>catalytic</note>
    </ligand>
</feature>
<evidence type="ECO:0000256" key="4">
    <source>
        <dbReference type="ARBA" id="ARBA00022723"/>
    </source>
</evidence>
<feature type="binding site" evidence="7">
    <location>
        <position position="88"/>
    </location>
    <ligand>
        <name>Mg(2+)</name>
        <dbReference type="ChEBI" id="CHEBI:18420"/>
        <label>1</label>
        <note>catalytic</note>
    </ligand>
</feature>
<dbReference type="FunFam" id="3.30.540.10:FF:000003">
    <property type="entry name" value="Inositol-1-monophosphatase"/>
    <property type="match status" value="1"/>
</dbReference>
<dbReference type="GO" id="GO:0006020">
    <property type="term" value="P:inositol metabolic process"/>
    <property type="evidence" value="ECO:0007669"/>
    <property type="project" value="TreeGrafter"/>
</dbReference>
<dbReference type="Gene3D" id="3.40.190.80">
    <property type="match status" value="1"/>
</dbReference>
<comment type="cofactor">
    <cofactor evidence="2 7">
        <name>Mg(2+)</name>
        <dbReference type="ChEBI" id="CHEBI:18420"/>
    </cofactor>
</comment>
<feature type="binding site" evidence="7">
    <location>
        <position position="215"/>
    </location>
    <ligand>
        <name>Mg(2+)</name>
        <dbReference type="ChEBI" id="CHEBI:18420"/>
        <label>1</label>
        <note>catalytic</note>
    </ligand>
</feature>
<dbReference type="EMBL" id="FTOC01000001">
    <property type="protein sequence ID" value="SIS38076.1"/>
    <property type="molecule type" value="Genomic_DNA"/>
</dbReference>
<dbReference type="RefSeq" id="WP_076556782.1">
    <property type="nucleotide sequence ID" value="NZ_FTOC01000001.1"/>
</dbReference>
<evidence type="ECO:0000256" key="6">
    <source>
        <dbReference type="ARBA" id="ARBA00022842"/>
    </source>
</evidence>
<dbReference type="PANTHER" id="PTHR20854:SF4">
    <property type="entry name" value="INOSITOL-1-MONOPHOSPHATASE-RELATED"/>
    <property type="match status" value="1"/>
</dbReference>
<keyword evidence="9" id="KW-1185">Reference proteome</keyword>
<protein>
    <recommendedName>
        <fullName evidence="3">inositol-phosphate phosphatase</fullName>
        <ecNumber evidence="3">3.1.3.25</ecNumber>
    </recommendedName>
</protein>
<dbReference type="InterPro" id="IPR020550">
    <property type="entry name" value="Inositol_monophosphatase_CS"/>
</dbReference>
<organism evidence="8 9">
    <name type="scientific">Salimicrobium flavidum</name>
    <dbReference type="NCBI Taxonomy" id="570947"/>
    <lineage>
        <taxon>Bacteria</taxon>
        <taxon>Bacillati</taxon>
        <taxon>Bacillota</taxon>
        <taxon>Bacilli</taxon>
        <taxon>Bacillales</taxon>
        <taxon>Bacillaceae</taxon>
        <taxon>Salimicrobium</taxon>
    </lineage>
</organism>
<evidence type="ECO:0000313" key="8">
    <source>
        <dbReference type="EMBL" id="SIS38076.1"/>
    </source>
</evidence>
<dbReference type="PROSITE" id="PS00630">
    <property type="entry name" value="IMP_2"/>
    <property type="match status" value="1"/>
</dbReference>
<keyword evidence="6 7" id="KW-0460">Magnesium</keyword>
<dbReference type="SUPFAM" id="SSF56655">
    <property type="entry name" value="Carbohydrate phosphatase"/>
    <property type="match status" value="1"/>
</dbReference>
<dbReference type="PROSITE" id="PS00629">
    <property type="entry name" value="IMP_1"/>
    <property type="match status" value="1"/>
</dbReference>
<dbReference type="Proteomes" id="UP000187608">
    <property type="component" value="Unassembled WGS sequence"/>
</dbReference>
<name>A0A1N7IM56_9BACI</name>
<evidence type="ECO:0000256" key="3">
    <source>
        <dbReference type="ARBA" id="ARBA00013106"/>
    </source>
</evidence>
<dbReference type="GO" id="GO:0007165">
    <property type="term" value="P:signal transduction"/>
    <property type="evidence" value="ECO:0007669"/>
    <property type="project" value="TreeGrafter"/>
</dbReference>
<accession>A0A1N7IM56</accession>
<sequence>MDKQQIFQKAKSWVLEAGKHIRENIGEPLHIETKSNPDDLVTQMDQDTEQFFADKIRTEYPEHRLFGEEGMGDDIFDLNGVVWIVDPIDGTMNFVHQQQNFAISVGVFEDGVGEIGIIYDVMNDNLYTAVRDEGAHLNGKLLPGLSVERPLKRSIFSLNTTWLLDENKRVDAKGIRELVKRLRSTRSYGSAALEFAYVAEGLLDGYVTMSLMPWDIAAGKVIVEEVGGVVTTGDGKPLSMLDRTSVCATRANIHEEVSTTYISLKEE</sequence>
<dbReference type="GO" id="GO:0046872">
    <property type="term" value="F:metal ion binding"/>
    <property type="evidence" value="ECO:0007669"/>
    <property type="project" value="UniProtKB-KW"/>
</dbReference>
<dbReference type="PRINTS" id="PR00377">
    <property type="entry name" value="IMPHPHTASES"/>
</dbReference>
<evidence type="ECO:0000313" key="9">
    <source>
        <dbReference type="Proteomes" id="UP000187608"/>
    </source>
</evidence>
<dbReference type="GO" id="GO:0008934">
    <property type="term" value="F:inositol monophosphate 1-phosphatase activity"/>
    <property type="evidence" value="ECO:0007669"/>
    <property type="project" value="TreeGrafter"/>
</dbReference>
<dbReference type="InterPro" id="IPR020583">
    <property type="entry name" value="Inositol_monoP_metal-BS"/>
</dbReference>
<dbReference type="GO" id="GO:0046854">
    <property type="term" value="P:phosphatidylinositol phosphate biosynthetic process"/>
    <property type="evidence" value="ECO:0007669"/>
    <property type="project" value="InterPro"/>
</dbReference>
<dbReference type="PANTHER" id="PTHR20854">
    <property type="entry name" value="INOSITOL MONOPHOSPHATASE"/>
    <property type="match status" value="1"/>
</dbReference>
<comment type="catalytic activity">
    <reaction evidence="1">
        <text>a myo-inositol phosphate + H2O = myo-inositol + phosphate</text>
        <dbReference type="Rhea" id="RHEA:24056"/>
        <dbReference type="ChEBI" id="CHEBI:15377"/>
        <dbReference type="ChEBI" id="CHEBI:17268"/>
        <dbReference type="ChEBI" id="CHEBI:43474"/>
        <dbReference type="ChEBI" id="CHEBI:84139"/>
        <dbReference type="EC" id="3.1.3.25"/>
    </reaction>
</comment>
<evidence type="ECO:0000256" key="7">
    <source>
        <dbReference type="PIRSR" id="PIRSR600760-2"/>
    </source>
</evidence>
<evidence type="ECO:0000256" key="2">
    <source>
        <dbReference type="ARBA" id="ARBA00001946"/>
    </source>
</evidence>
<dbReference type="STRING" id="570947.SAMN05421687_101526"/>
<dbReference type="OrthoDB" id="9772456at2"/>
<feature type="binding site" evidence="7">
    <location>
        <position position="68"/>
    </location>
    <ligand>
        <name>Mg(2+)</name>
        <dbReference type="ChEBI" id="CHEBI:18420"/>
        <label>1</label>
        <note>catalytic</note>
    </ligand>
</feature>